<feature type="domain" description="Aconitase A/isopropylmalate dehydratase small subunit swivel" evidence="1">
    <location>
        <begin position="1"/>
        <end position="26"/>
    </location>
</feature>
<evidence type="ECO:0000259" key="1">
    <source>
        <dbReference type="Pfam" id="PF00694"/>
    </source>
</evidence>
<feature type="non-terminal residue" evidence="2">
    <location>
        <position position="1"/>
    </location>
</feature>
<proteinExistence type="predicted"/>
<accession>A0A1B6NXK2</accession>
<gene>
    <name evidence="2" type="ORF">MGSAQ_000772</name>
</gene>
<dbReference type="InterPro" id="IPR015928">
    <property type="entry name" value="Aconitase/3IPM_dehydase_swvl"/>
</dbReference>
<evidence type="ECO:0000313" key="2">
    <source>
        <dbReference type="EMBL" id="KTF07732.1"/>
    </source>
</evidence>
<dbReference type="Pfam" id="PF00694">
    <property type="entry name" value="Aconitase_C"/>
    <property type="match status" value="1"/>
</dbReference>
<dbReference type="EMBL" id="AYSL01000368">
    <property type="protein sequence ID" value="KTF07732.1"/>
    <property type="molecule type" value="Genomic_DNA"/>
</dbReference>
<protein>
    <submittedName>
        <fullName evidence="2">Aconitate hydratase 1</fullName>
    </submittedName>
</protein>
<dbReference type="InterPro" id="IPR000573">
    <property type="entry name" value="AconitaseA/IPMdHydase_ssu_swvl"/>
</dbReference>
<dbReference type="Gene3D" id="3.20.19.10">
    <property type="entry name" value="Aconitase, domain 4"/>
    <property type="match status" value="1"/>
</dbReference>
<comment type="caution">
    <text evidence="2">The sequence shown here is derived from an EMBL/GenBank/DDBJ whole genome shotgun (WGS) entry which is preliminary data.</text>
</comment>
<sequence>VIAESFERIHRSNLVGMGVIPFEFTEGDTRHSLKLTGDETITIDGLSGDFKPLSLVPCTITYKDGTQKTIQLKARVDTEVEIDYLKNGGVLHYVLRDLAAS</sequence>
<dbReference type="InterPro" id="IPR006249">
    <property type="entry name" value="Aconitase/IRP2"/>
</dbReference>
<name>A0A1B6NXK2_9ZZZZ</name>
<dbReference type="AlphaFoldDB" id="A0A1B6NXK2"/>
<dbReference type="PANTHER" id="PTHR11670">
    <property type="entry name" value="ACONITASE/IRON-RESPONSIVE ELEMENT FAMILY MEMBER"/>
    <property type="match status" value="1"/>
</dbReference>
<reference evidence="2" key="1">
    <citation type="submission" date="2013-11" db="EMBL/GenBank/DDBJ databases">
        <title>Microbial diversity, functional groups and degradation webs in Northern and Southern Mediterranean and Red Sea marine crude oil polluted sites.</title>
        <authorList>
            <person name="Daffonchio D."/>
            <person name="Mapelli F."/>
            <person name="Ferrer M."/>
            <person name="Richter M."/>
            <person name="Cherif A."/>
            <person name="Malkawi H.I."/>
            <person name="Yakimov M.M."/>
            <person name="Abdel-Fattah Y.R."/>
            <person name="Blaghen M."/>
            <person name="Golyshin P.N."/>
            <person name="Kalogerakis N."/>
            <person name="Boon N."/>
            <person name="Magagnini M."/>
            <person name="Fava F."/>
        </authorList>
    </citation>
    <scope>NUCLEOTIDE SEQUENCE</scope>
</reference>
<organism evidence="2">
    <name type="scientific">marine sediment metagenome</name>
    <dbReference type="NCBI Taxonomy" id="412755"/>
    <lineage>
        <taxon>unclassified sequences</taxon>
        <taxon>metagenomes</taxon>
        <taxon>ecological metagenomes</taxon>
    </lineage>
</organism>
<dbReference type="SUPFAM" id="SSF52016">
    <property type="entry name" value="LeuD/IlvD-like"/>
    <property type="match status" value="1"/>
</dbReference>